<evidence type="ECO:0000256" key="2">
    <source>
        <dbReference type="ARBA" id="ARBA00022908"/>
    </source>
</evidence>
<dbReference type="InterPro" id="IPR044068">
    <property type="entry name" value="CB"/>
</dbReference>
<keyword evidence="9" id="KW-1185">Reference proteome</keyword>
<dbReference type="RefSeq" id="WP_011927799.1">
    <property type="nucleotide sequence ID" value="NC_009446.1"/>
</dbReference>
<dbReference type="Gene3D" id="1.10.443.10">
    <property type="entry name" value="Intergrase catalytic core"/>
    <property type="match status" value="1"/>
</dbReference>
<feature type="domain" description="Core-binding (CB)" evidence="7">
    <location>
        <begin position="1"/>
        <end position="78"/>
    </location>
</feature>
<dbReference type="AlphaFoldDB" id="A5EWX9"/>
<evidence type="ECO:0000313" key="9">
    <source>
        <dbReference type="Proteomes" id="UP000000248"/>
    </source>
</evidence>
<gene>
    <name evidence="8" type="primary">xerC</name>
    <name evidence="8" type="ordered locus">DNO_0041</name>
</gene>
<evidence type="ECO:0000256" key="1">
    <source>
        <dbReference type="ARBA" id="ARBA00022829"/>
    </source>
</evidence>
<evidence type="ECO:0000256" key="3">
    <source>
        <dbReference type="ARBA" id="ARBA00023125"/>
    </source>
</evidence>
<accession>A5EWX9</accession>
<evidence type="ECO:0000313" key="8">
    <source>
        <dbReference type="EMBL" id="ABQ13912.1"/>
    </source>
</evidence>
<organism evidence="8 9">
    <name type="scientific">Dichelobacter nodosus (strain VCS1703A)</name>
    <dbReference type="NCBI Taxonomy" id="246195"/>
    <lineage>
        <taxon>Bacteria</taxon>
        <taxon>Pseudomonadati</taxon>
        <taxon>Pseudomonadota</taxon>
        <taxon>Gammaproteobacteria</taxon>
        <taxon>Cardiobacteriales</taxon>
        <taxon>Cardiobacteriaceae</taxon>
        <taxon>Dichelobacter</taxon>
    </lineage>
</organism>
<reference evidence="8 9" key="1">
    <citation type="journal article" date="2007" name="Nat. Biotechnol.">
        <title>Genome sequence and identification of candidate vaccine antigens from the animal pathogen Dichelobacter nodosus.</title>
        <authorList>
            <person name="Myers G.S."/>
            <person name="Parker D."/>
            <person name="Al-Hasani K."/>
            <person name="Kennan R.M."/>
            <person name="Seemann T."/>
            <person name="Ren Q."/>
            <person name="Badger J.H."/>
            <person name="Selengut J.D."/>
            <person name="Deboy R.T."/>
            <person name="Tettelin H."/>
            <person name="Boyce J.D."/>
            <person name="McCarl V.P."/>
            <person name="Han X."/>
            <person name="Nelson W.C."/>
            <person name="Madupu R."/>
            <person name="Mohamoud Y."/>
            <person name="Holley T."/>
            <person name="Fedorova N."/>
            <person name="Khouri H."/>
            <person name="Bottomley S.P."/>
            <person name="Whittington R.J."/>
            <person name="Adler B."/>
            <person name="Songer J.G."/>
            <person name="Rood J.I."/>
            <person name="Paulsen I.T."/>
        </authorList>
    </citation>
    <scope>NUCLEOTIDE SEQUENCE [LARGE SCALE GENOMIC DNA]</scope>
    <source>
        <strain evidence="8 9">VCS1703A</strain>
    </source>
</reference>
<dbReference type="GO" id="GO:0003677">
    <property type="term" value="F:DNA binding"/>
    <property type="evidence" value="ECO:0007669"/>
    <property type="project" value="UniProtKB-UniRule"/>
</dbReference>
<sequence length="302" mass="34948">MIEAFLHALQYERGLSPQTCTTYRYSLNQAQRYFHGELEQQKANALQSYLNHQRRKRIAPITLNRHRAALRTYFSWLKQTRQRLDNPAMALQIPKIRKKTLPKTLSIDEITILLAPPNSEEPLTLRNHALFELAYSAGLRLAELIAINWRDCARLPDELIITGKGGYQRRIFIGTHAKMALSKWLNVRAQIAAPEEKALFVSNQGRRIHPRSVEYILHRYAQSRLPNRHITPHMLRHSFAGHMLQACGDIRAVQDLLGHQRISTTQIYTFLDFQQLSKVYDRAHPRAQKNHASNGANDPKIK</sequence>
<proteinExistence type="predicted"/>
<dbReference type="KEGG" id="dno:DNO_0041"/>
<dbReference type="eggNOG" id="COG4973">
    <property type="taxonomic scope" value="Bacteria"/>
</dbReference>
<dbReference type="Proteomes" id="UP000000248">
    <property type="component" value="Chromosome"/>
</dbReference>
<dbReference type="HOGENOM" id="CLU_027562_9_0_6"/>
<dbReference type="GO" id="GO:0015074">
    <property type="term" value="P:DNA integration"/>
    <property type="evidence" value="ECO:0007669"/>
    <property type="project" value="UniProtKB-KW"/>
</dbReference>
<dbReference type="InterPro" id="IPR011010">
    <property type="entry name" value="DNA_brk_join_enz"/>
</dbReference>
<dbReference type="PANTHER" id="PTHR30349">
    <property type="entry name" value="PHAGE INTEGRASE-RELATED"/>
    <property type="match status" value="1"/>
</dbReference>
<dbReference type="GO" id="GO:0006310">
    <property type="term" value="P:DNA recombination"/>
    <property type="evidence" value="ECO:0007669"/>
    <property type="project" value="UniProtKB-KW"/>
</dbReference>
<evidence type="ECO:0000256" key="5">
    <source>
        <dbReference type="PROSITE-ProRule" id="PRU01248"/>
    </source>
</evidence>
<evidence type="ECO:0000256" key="4">
    <source>
        <dbReference type="ARBA" id="ARBA00023172"/>
    </source>
</evidence>
<dbReference type="Pfam" id="PF00589">
    <property type="entry name" value="Phage_integrase"/>
    <property type="match status" value="1"/>
</dbReference>
<dbReference type="PANTHER" id="PTHR30349:SF81">
    <property type="entry name" value="TYROSINE RECOMBINASE XERC"/>
    <property type="match status" value="1"/>
</dbReference>
<dbReference type="Gene3D" id="1.10.150.130">
    <property type="match status" value="1"/>
</dbReference>
<dbReference type="GO" id="GO:0007059">
    <property type="term" value="P:chromosome segregation"/>
    <property type="evidence" value="ECO:0007669"/>
    <property type="project" value="UniProtKB-KW"/>
</dbReference>
<dbReference type="PROSITE" id="PS51898">
    <property type="entry name" value="TYR_RECOMBINASE"/>
    <property type="match status" value="1"/>
</dbReference>
<keyword evidence="1" id="KW-0159">Chromosome partition</keyword>
<dbReference type="SUPFAM" id="SSF47823">
    <property type="entry name" value="lambda integrase-like, N-terminal domain"/>
    <property type="match status" value="1"/>
</dbReference>
<feature type="domain" description="Tyr recombinase" evidence="6">
    <location>
        <begin position="100"/>
        <end position="281"/>
    </location>
</feature>
<dbReference type="InterPro" id="IPR004107">
    <property type="entry name" value="Integrase_SAM-like_N"/>
</dbReference>
<dbReference type="EMBL" id="CP000513">
    <property type="protein sequence ID" value="ABQ13912.1"/>
    <property type="molecule type" value="Genomic_DNA"/>
</dbReference>
<dbReference type="STRING" id="246195.DNO_0041"/>
<dbReference type="SUPFAM" id="SSF56349">
    <property type="entry name" value="DNA breaking-rejoining enzymes"/>
    <property type="match status" value="1"/>
</dbReference>
<keyword evidence="4" id="KW-0233">DNA recombination</keyword>
<name>A5EWX9_DICNV</name>
<keyword evidence="2" id="KW-0229">DNA integration</keyword>
<dbReference type="InterPro" id="IPR050090">
    <property type="entry name" value="Tyrosine_recombinase_XerCD"/>
</dbReference>
<dbReference type="InterPro" id="IPR010998">
    <property type="entry name" value="Integrase_recombinase_N"/>
</dbReference>
<dbReference type="OrthoDB" id="9801717at2"/>
<dbReference type="InterPro" id="IPR002104">
    <property type="entry name" value="Integrase_catalytic"/>
</dbReference>
<evidence type="ECO:0000259" key="6">
    <source>
        <dbReference type="PROSITE" id="PS51898"/>
    </source>
</evidence>
<protein>
    <submittedName>
        <fullName evidence="8">Site-specific recombinase XerC</fullName>
    </submittedName>
</protein>
<dbReference type="PROSITE" id="PS51900">
    <property type="entry name" value="CB"/>
    <property type="match status" value="1"/>
</dbReference>
<evidence type="ECO:0000259" key="7">
    <source>
        <dbReference type="PROSITE" id="PS51900"/>
    </source>
</evidence>
<keyword evidence="3 5" id="KW-0238">DNA-binding</keyword>
<dbReference type="Pfam" id="PF02899">
    <property type="entry name" value="Phage_int_SAM_1"/>
    <property type="match status" value="1"/>
</dbReference>
<dbReference type="InterPro" id="IPR013762">
    <property type="entry name" value="Integrase-like_cat_sf"/>
</dbReference>